<dbReference type="Pfam" id="PF01841">
    <property type="entry name" value="Transglut_core"/>
    <property type="match status" value="1"/>
</dbReference>
<reference evidence="2 3" key="1">
    <citation type="submission" date="2017-04" db="EMBL/GenBank/DDBJ databases">
        <title>Draft Aigarchaeota genome from a New Zealand hot spring.</title>
        <authorList>
            <person name="Reysenbach A.-L."/>
            <person name="Donaho J.A."/>
            <person name="Gerhart J."/>
            <person name="Kelley J.F."/>
            <person name="Kouba K."/>
            <person name="Podar M."/>
            <person name="Stott M."/>
        </authorList>
    </citation>
    <scope>NUCLEOTIDE SEQUENCE [LARGE SCALE GENOMIC DNA]</scope>
    <source>
        <strain evidence="2">NZ13_MG1</strain>
    </source>
</reference>
<dbReference type="InterPro" id="IPR002931">
    <property type="entry name" value="Transglutaminase-like"/>
</dbReference>
<organism evidence="2 3">
    <name type="scientific">Candidatus Terraquivivens tikiterensis</name>
    <dbReference type="NCBI Taxonomy" id="1980982"/>
    <lineage>
        <taxon>Archaea</taxon>
        <taxon>Nitrososphaerota</taxon>
        <taxon>Candidatus Wolframiiraptoraceae</taxon>
        <taxon>Candidatus Terraquivivens</taxon>
    </lineage>
</organism>
<evidence type="ECO:0000313" key="3">
    <source>
        <dbReference type="Proteomes" id="UP000244066"/>
    </source>
</evidence>
<accession>A0A2R7YA14</accession>
<dbReference type="Gene3D" id="3.10.620.30">
    <property type="match status" value="1"/>
</dbReference>
<sequence>MENLLVRMPIPNYYKEGVFDCSERSAYVEWYLENHGIPARIVVGYAKPFLGEGGNHAWVEAYVKAGIYGYGWVRIETSEMSLFGGVYIHTLTIFDALFTEYEPKIYFEDIYEAVRYYRSTIEWDWWNVE</sequence>
<evidence type="ECO:0000259" key="1">
    <source>
        <dbReference type="Pfam" id="PF01841"/>
    </source>
</evidence>
<comment type="caution">
    <text evidence="2">The sequence shown here is derived from an EMBL/GenBank/DDBJ whole genome shotgun (WGS) entry which is preliminary data.</text>
</comment>
<evidence type="ECO:0000313" key="2">
    <source>
        <dbReference type="EMBL" id="PUA34380.1"/>
    </source>
</evidence>
<feature type="domain" description="Transglutaminase-like" evidence="1">
    <location>
        <begin position="16"/>
        <end position="76"/>
    </location>
</feature>
<dbReference type="AlphaFoldDB" id="A0A2R7YA14"/>
<protein>
    <recommendedName>
        <fullName evidence="1">Transglutaminase-like domain-containing protein</fullName>
    </recommendedName>
</protein>
<proteinExistence type="predicted"/>
<gene>
    <name evidence="2" type="ORF">B9J98_00620</name>
</gene>
<name>A0A2R7YA14_9ARCH</name>
<dbReference type="SUPFAM" id="SSF54001">
    <property type="entry name" value="Cysteine proteinases"/>
    <property type="match status" value="1"/>
</dbReference>
<dbReference type="InterPro" id="IPR038765">
    <property type="entry name" value="Papain-like_cys_pep_sf"/>
</dbReference>
<dbReference type="Proteomes" id="UP000244066">
    <property type="component" value="Unassembled WGS sequence"/>
</dbReference>
<dbReference type="EMBL" id="NDWU01000001">
    <property type="protein sequence ID" value="PUA34380.1"/>
    <property type="molecule type" value="Genomic_DNA"/>
</dbReference>